<dbReference type="PANTHER" id="PTHR10746:SF6">
    <property type="entry name" value="LARGE RIBOSOMAL SUBUNIT PROTEIN UL4M"/>
    <property type="match status" value="1"/>
</dbReference>
<evidence type="ECO:0000256" key="4">
    <source>
        <dbReference type="ARBA" id="ARBA00035244"/>
    </source>
</evidence>
<dbReference type="SUPFAM" id="SSF52166">
    <property type="entry name" value="Ribosomal protein L4"/>
    <property type="match status" value="1"/>
</dbReference>
<dbReference type="InterPro" id="IPR013005">
    <property type="entry name" value="Ribosomal_uL4-like"/>
</dbReference>
<organism evidence="7 8">
    <name type="scientific">Candidatus Legionella polyplacis</name>
    <dbReference type="NCBI Taxonomy" id="2005262"/>
    <lineage>
        <taxon>Bacteria</taxon>
        <taxon>Pseudomonadati</taxon>
        <taxon>Pseudomonadota</taxon>
        <taxon>Gammaproteobacteria</taxon>
        <taxon>Legionellales</taxon>
        <taxon>Legionellaceae</taxon>
        <taxon>Legionella</taxon>
    </lineage>
</organism>
<evidence type="ECO:0000313" key="7">
    <source>
        <dbReference type="EMBL" id="WWR12165.1"/>
    </source>
</evidence>
<dbReference type="GO" id="GO:0005840">
    <property type="term" value="C:ribosome"/>
    <property type="evidence" value="ECO:0007669"/>
    <property type="project" value="UniProtKB-KW"/>
</dbReference>
<protein>
    <recommendedName>
        <fullName evidence="4 5">Large ribosomal subunit protein uL4</fullName>
    </recommendedName>
</protein>
<dbReference type="HAMAP" id="MF_01328_B">
    <property type="entry name" value="Ribosomal_uL4_B"/>
    <property type="match status" value="1"/>
</dbReference>
<accession>A0ABZ2GYC6</accession>
<sequence length="203" mass="23510">MMQLLIQDTNEYLKVDSNVFNCKYNPDLIHQVFVSSIQNRRSGNSSQKTRSEVSGSGIKPWRQKGTGRARVGTIRSPLWRGGGVVFASKKRSYNQKINKKMYRYAFRSVVSELHRSGNLIVVSCFFCDSYKTKYFINKMHNLNILNGLILKCEINTNELLGSQNLYQYKICNIKTVSFVDFFYFKKILMTKSAVKVLEKRISE</sequence>
<dbReference type="EMBL" id="CP135136">
    <property type="protein sequence ID" value="WWR12165.1"/>
    <property type="molecule type" value="Genomic_DNA"/>
</dbReference>
<evidence type="ECO:0000256" key="5">
    <source>
        <dbReference type="HAMAP-Rule" id="MF_01328"/>
    </source>
</evidence>
<keyword evidence="8" id="KW-1185">Reference proteome</keyword>
<name>A0ABZ2GYC6_9GAMM</name>
<gene>
    <name evidence="5 7" type="primary">rplD</name>
    <name evidence="7" type="ORF">RQL38_00795</name>
</gene>
<keyword evidence="5" id="KW-0694">RNA-binding</keyword>
<dbReference type="PANTHER" id="PTHR10746">
    <property type="entry name" value="50S RIBOSOMAL PROTEIN L4"/>
    <property type="match status" value="1"/>
</dbReference>
<proteinExistence type="inferred from homology"/>
<dbReference type="Gene3D" id="3.40.1370.10">
    <property type="match status" value="1"/>
</dbReference>
<keyword evidence="3 5" id="KW-0687">Ribonucleoprotein</keyword>
<evidence type="ECO:0000313" key="8">
    <source>
        <dbReference type="Proteomes" id="UP001360424"/>
    </source>
</evidence>
<reference evidence="7" key="1">
    <citation type="submission" date="2023-09" db="EMBL/GenBank/DDBJ databases">
        <title>Genomes of two closely related lineages of the louse Polyplax serrata with different host specificities.</title>
        <authorList>
            <person name="Martinu J."/>
            <person name="Tarabai H."/>
            <person name="Stefka J."/>
            <person name="Hypsa V."/>
        </authorList>
    </citation>
    <scope>NUCLEOTIDE SEQUENCE [LARGE SCALE GENOMIC DNA]</scope>
    <source>
        <strain evidence="7">HR10_N</strain>
    </source>
</reference>
<dbReference type="RefSeq" id="WP_338521832.1">
    <property type="nucleotide sequence ID" value="NZ_CP135136.1"/>
</dbReference>
<evidence type="ECO:0000256" key="2">
    <source>
        <dbReference type="ARBA" id="ARBA00022980"/>
    </source>
</evidence>
<keyword evidence="5" id="KW-0699">rRNA-binding</keyword>
<dbReference type="Pfam" id="PF00573">
    <property type="entry name" value="Ribosomal_L4"/>
    <property type="match status" value="1"/>
</dbReference>
<dbReference type="InterPro" id="IPR023574">
    <property type="entry name" value="Ribosomal_uL4_dom_sf"/>
</dbReference>
<comment type="similarity">
    <text evidence="1 5">Belongs to the universal ribosomal protein uL4 family.</text>
</comment>
<evidence type="ECO:0000256" key="1">
    <source>
        <dbReference type="ARBA" id="ARBA00010528"/>
    </source>
</evidence>
<keyword evidence="2 5" id="KW-0689">Ribosomal protein</keyword>
<evidence type="ECO:0000256" key="3">
    <source>
        <dbReference type="ARBA" id="ARBA00023274"/>
    </source>
</evidence>
<evidence type="ECO:0000256" key="6">
    <source>
        <dbReference type="SAM" id="MobiDB-lite"/>
    </source>
</evidence>
<dbReference type="NCBIfam" id="TIGR03953">
    <property type="entry name" value="rplD_bact"/>
    <property type="match status" value="1"/>
</dbReference>
<feature type="region of interest" description="Disordered" evidence="6">
    <location>
        <begin position="40"/>
        <end position="66"/>
    </location>
</feature>
<dbReference type="InterPro" id="IPR002136">
    <property type="entry name" value="Ribosomal_uL4"/>
</dbReference>
<feature type="compositionally biased region" description="Polar residues" evidence="6">
    <location>
        <begin position="40"/>
        <end position="54"/>
    </location>
</feature>
<comment type="subunit">
    <text evidence="5">Part of the 50S ribosomal subunit.</text>
</comment>
<dbReference type="Proteomes" id="UP001360424">
    <property type="component" value="Chromosome"/>
</dbReference>
<comment type="function">
    <text evidence="5">Forms part of the polypeptide exit tunnel.</text>
</comment>
<comment type="function">
    <text evidence="5">One of the primary rRNA binding proteins, this protein initially binds near the 5'-end of the 23S rRNA. It is important during the early stages of 50S assembly. It makes multiple contacts with different domains of the 23S rRNA in the assembled 50S subunit and ribosome.</text>
</comment>